<dbReference type="Proteomes" id="UP000279236">
    <property type="component" value="Unassembled WGS sequence"/>
</dbReference>
<name>A0A427XE51_9TREE</name>
<dbReference type="GeneID" id="39588310"/>
<gene>
    <name evidence="1" type="ORF">EHS24_003767</name>
</gene>
<keyword evidence="2" id="KW-1185">Reference proteome</keyword>
<proteinExistence type="predicted"/>
<dbReference type="RefSeq" id="XP_028472283.1">
    <property type="nucleotide sequence ID" value="XM_028619414.1"/>
</dbReference>
<accession>A0A427XE51</accession>
<dbReference type="EMBL" id="RSCE01000018">
    <property type="protein sequence ID" value="RSH77136.1"/>
    <property type="molecule type" value="Genomic_DNA"/>
</dbReference>
<evidence type="ECO:0000313" key="1">
    <source>
        <dbReference type="EMBL" id="RSH77136.1"/>
    </source>
</evidence>
<evidence type="ECO:0000313" key="2">
    <source>
        <dbReference type="Proteomes" id="UP000279236"/>
    </source>
</evidence>
<organism evidence="1 2">
    <name type="scientific">Apiotrichum porosum</name>
    <dbReference type="NCBI Taxonomy" id="105984"/>
    <lineage>
        <taxon>Eukaryota</taxon>
        <taxon>Fungi</taxon>
        <taxon>Dikarya</taxon>
        <taxon>Basidiomycota</taxon>
        <taxon>Agaricomycotina</taxon>
        <taxon>Tremellomycetes</taxon>
        <taxon>Trichosporonales</taxon>
        <taxon>Trichosporonaceae</taxon>
        <taxon>Apiotrichum</taxon>
    </lineage>
</organism>
<dbReference type="AlphaFoldDB" id="A0A427XE51"/>
<protein>
    <recommendedName>
        <fullName evidence="3">F-box domain-containing protein</fullName>
    </recommendedName>
</protein>
<sequence length="304" mass="33422">MSPLLEARTHAPAEATLLGNPLDASSYPHLIDTILAASSLDTLLSFRATSQYFNSKVKAILKRDGCHMVVSGGKGSVANAPKVAFRHSGDRMLVPTSASFLAPFAHTVDIQGTVAHREHLSNLADLSRSLKTVRIHNFHHRMGATHLFKADTGIVSIHAFPHAEEPSSSDQQAAHRLLAKGTRKIFINLRTSPAVYQSTLSPLQRGAFDFHRSVTEAVIIVNDVQDDVDWNRNPPLDSHTLGASLLLAAMDHPGIKFVLVNHHEVMEKIFRDLCVPRGTNVGFLRLHEYRELVGEEQFALETTA</sequence>
<comment type="caution">
    <text evidence="1">The sequence shown here is derived from an EMBL/GenBank/DDBJ whole genome shotgun (WGS) entry which is preliminary data.</text>
</comment>
<reference evidence="1 2" key="1">
    <citation type="submission" date="2018-11" db="EMBL/GenBank/DDBJ databases">
        <title>Genome sequence of Apiotrichum porosum DSM 27194.</title>
        <authorList>
            <person name="Aliyu H."/>
            <person name="Gorte O."/>
            <person name="Ochsenreither K."/>
        </authorList>
    </citation>
    <scope>NUCLEOTIDE SEQUENCE [LARGE SCALE GENOMIC DNA]</scope>
    <source>
        <strain evidence="1 2">DSM 27194</strain>
    </source>
</reference>
<evidence type="ECO:0008006" key="3">
    <source>
        <dbReference type="Google" id="ProtNLM"/>
    </source>
</evidence>